<name>A0A1S1RP94_9ACTN</name>
<accession>A0A1S1RP94</accession>
<gene>
    <name evidence="1" type="ORF">BBK14_01840</name>
</gene>
<comment type="caution">
    <text evidence="1">The sequence shown here is derived from an EMBL/GenBank/DDBJ whole genome shotgun (WGS) entry which is preliminary data.</text>
</comment>
<evidence type="ECO:0000313" key="1">
    <source>
        <dbReference type="EMBL" id="OHV46614.1"/>
    </source>
</evidence>
<protein>
    <submittedName>
        <fullName evidence="1">Uncharacterized protein</fullName>
    </submittedName>
</protein>
<proteinExistence type="predicted"/>
<sequence length="69" mass="7470">MYVVVGNGDDGPDLSEQVYGPYSQERAEAVAAELKGGNFQDRDWTARPLMLSPWEVAYGRAGQLGGLPL</sequence>
<organism evidence="1 2">
    <name type="scientific">Parafrankia soli</name>
    <dbReference type="NCBI Taxonomy" id="2599596"/>
    <lineage>
        <taxon>Bacteria</taxon>
        <taxon>Bacillati</taxon>
        <taxon>Actinomycetota</taxon>
        <taxon>Actinomycetes</taxon>
        <taxon>Frankiales</taxon>
        <taxon>Frankiaceae</taxon>
        <taxon>Parafrankia</taxon>
    </lineage>
</organism>
<dbReference type="EMBL" id="MAXA01000002">
    <property type="protein sequence ID" value="OHV46614.1"/>
    <property type="molecule type" value="Genomic_DNA"/>
</dbReference>
<evidence type="ECO:0000313" key="2">
    <source>
        <dbReference type="Proteomes" id="UP000179769"/>
    </source>
</evidence>
<dbReference type="Proteomes" id="UP000179769">
    <property type="component" value="Unassembled WGS sequence"/>
</dbReference>
<keyword evidence="2" id="KW-1185">Reference proteome</keyword>
<dbReference type="AlphaFoldDB" id="A0A1S1RP94"/>
<reference evidence="2" key="1">
    <citation type="submission" date="2016-07" db="EMBL/GenBank/DDBJ databases">
        <title>Frankia sp. NRRL B-16219 Genome sequencing.</title>
        <authorList>
            <person name="Ghodhbane-Gtari F."/>
            <person name="Swanson E."/>
            <person name="Gueddou A."/>
            <person name="Louati M."/>
            <person name="Nouioui I."/>
            <person name="Hezbri K."/>
            <person name="Abebe-Akele F."/>
            <person name="Simpson S."/>
            <person name="Morris K."/>
            <person name="Thomas K."/>
            <person name="Gtari M."/>
            <person name="Tisa L.S."/>
        </authorList>
    </citation>
    <scope>NUCLEOTIDE SEQUENCE [LARGE SCALE GENOMIC DNA]</scope>
    <source>
        <strain evidence="2">NRRL B-16219</strain>
    </source>
</reference>